<feature type="compositionally biased region" description="Polar residues" evidence="1">
    <location>
        <begin position="9"/>
        <end position="19"/>
    </location>
</feature>
<keyword evidence="5" id="KW-1185">Reference proteome</keyword>
<dbReference type="EMBL" id="AZHB01000004">
    <property type="protein sequence ID" value="OAA70226.1"/>
    <property type="molecule type" value="Genomic_DNA"/>
</dbReference>
<accession>A0A168BKD3</accession>
<dbReference type="Gene3D" id="3.40.50.300">
    <property type="entry name" value="P-loop containing nucleotide triphosphate hydrolases"/>
    <property type="match status" value="1"/>
</dbReference>
<feature type="region of interest" description="Disordered" evidence="1">
    <location>
        <begin position="1"/>
        <end position="30"/>
    </location>
</feature>
<evidence type="ECO:0000313" key="4">
    <source>
        <dbReference type="EMBL" id="OAA70226.1"/>
    </source>
</evidence>
<dbReference type="GeneID" id="30018492"/>
<dbReference type="InterPro" id="IPR002182">
    <property type="entry name" value="NB-ARC"/>
</dbReference>
<dbReference type="STRING" id="1081104.A0A168BKD3"/>
<dbReference type="RefSeq" id="XP_018706513.1">
    <property type="nucleotide sequence ID" value="XM_018845807.1"/>
</dbReference>
<dbReference type="InterPro" id="IPR027417">
    <property type="entry name" value="P-loop_NTPase"/>
</dbReference>
<dbReference type="SUPFAM" id="SSF48452">
    <property type="entry name" value="TPR-like"/>
    <property type="match status" value="1"/>
</dbReference>
<dbReference type="Proteomes" id="UP000076744">
    <property type="component" value="Unassembled WGS sequence"/>
</dbReference>
<gene>
    <name evidence="4" type="ORF">ISF_02200</name>
</gene>
<evidence type="ECO:0000259" key="2">
    <source>
        <dbReference type="Pfam" id="PF00931"/>
    </source>
</evidence>
<dbReference type="InterPro" id="IPR011990">
    <property type="entry name" value="TPR-like_helical_dom_sf"/>
</dbReference>
<feature type="domain" description="DUF7779" evidence="3">
    <location>
        <begin position="640"/>
        <end position="725"/>
    </location>
</feature>
<organism evidence="4 5">
    <name type="scientific">Cordyceps fumosorosea (strain ARSEF 2679)</name>
    <name type="common">Isaria fumosorosea</name>
    <dbReference type="NCBI Taxonomy" id="1081104"/>
    <lineage>
        <taxon>Eukaryota</taxon>
        <taxon>Fungi</taxon>
        <taxon>Dikarya</taxon>
        <taxon>Ascomycota</taxon>
        <taxon>Pezizomycotina</taxon>
        <taxon>Sordariomycetes</taxon>
        <taxon>Hypocreomycetidae</taxon>
        <taxon>Hypocreales</taxon>
        <taxon>Cordycipitaceae</taxon>
        <taxon>Cordyceps</taxon>
    </lineage>
</organism>
<reference evidence="4 5" key="1">
    <citation type="journal article" date="2016" name="Genome Biol. Evol.">
        <title>Divergent and convergent evolution of fungal pathogenicity.</title>
        <authorList>
            <person name="Shang Y."/>
            <person name="Xiao G."/>
            <person name="Zheng P."/>
            <person name="Cen K."/>
            <person name="Zhan S."/>
            <person name="Wang C."/>
        </authorList>
    </citation>
    <scope>NUCLEOTIDE SEQUENCE [LARGE SCALE GENOMIC DNA]</scope>
    <source>
        <strain evidence="4 5">ARSEF 2679</strain>
    </source>
</reference>
<dbReference type="PANTHER" id="PTHR35205:SF1">
    <property type="entry name" value="ZU5 DOMAIN-CONTAINING PROTEIN"/>
    <property type="match status" value="1"/>
</dbReference>
<proteinExistence type="predicted"/>
<protein>
    <submittedName>
        <fullName evidence="4">Tetratricopeptide repeat domain-containing protein</fullName>
    </submittedName>
</protein>
<dbReference type="PANTHER" id="PTHR35205">
    <property type="entry name" value="NB-ARC AND TPR DOMAIN PROTEIN"/>
    <property type="match status" value="1"/>
</dbReference>
<sequence length="1038" mass="115658">MDRYRNKQIAPTSSSSARNDTAETKEASSPKSALSLSSVVRMRDCGGQIESNIIAVPGYRTPPVQTWNMKSELREAGFSVNSLSSLHMYIYQPGYEASDEFTWDSFLRVGSDLAEELARIATEALLLAHENIQDPRFKLVVECLSGILFLGTPHASVSDKDTLLRHNQVLYSCAKVAVHKQASRLPRHDVFQLANLAAAFEQIATIPILSVFEYDAPRSGVPKLFGKKSKALVDEQLATISSHAEQLLGVHLTHPELCKLPKLSDNSYSARDFLRFLLANFASNKRWSADAASLTSIQPSPADPLNPLNLAPIPSLRTQDVPSCVSKDIPVAQKRATGLSLHSPMPLHTMSNNSDTSSLCDLGTCRLPCFMVPQSRNPDFVGRTDILDRIDEHLHSSAPSARRQDQQTCFFALCGMGGIGKTDLAVEYAYSRRDKFDAIFWLEAGGVSQLASDFGRIPTQLGLQTAEEAESLESSIEIAKSWLANPFATEGGEACRWLLIFDNADNLDIITNYVPHQGNGAILVTSRDPFAKDHFFTNGSGIDLDPLPLDDGATLLHNLITKSDDSRSADEQEAAVELATHLDGLPLAVAQIAAFIRRRHLSIREFVSLYSNDARYAEIHNIGSPLQQRRYGYTLATAYSFQGLNANATRLLRVLAFLNPDRMQELIFVNANVPTTTNEPWTHSTFDDARYELLASSIVKRNIAKKELWIHRLMQAEVRTRMDDGDRYQTFNDAVALLSKVWPPGDHCSQKVQRWRLCEDLLPHLERFHQLFIEYSATWSQYDVDPALPTLLNEAAVYLHERGFSQEGKVYLSLALELCKRANITTEPLISDMHLNMGALSNETNDAVACLEHNIVCLEIRKSEAAKGRAPDLRLAFAYSQMGIAYMMIRKFALATAYFKQSVEMLKIIDGDPDDFGFPACNLGLSYWVQGDLDNADRTLKDLLAQREQLHGKLDTVSYKTGRVLQALGNVRAGKASRAEMEGDGLRAARLWDESLQFHKDCLQQYESTLGKFNHRTADACHKLAEHYIRQGKDVMAQ</sequence>
<dbReference type="Gene3D" id="1.25.40.10">
    <property type="entry name" value="Tetratricopeptide repeat domain"/>
    <property type="match status" value="2"/>
</dbReference>
<dbReference type="Pfam" id="PF00931">
    <property type="entry name" value="NB-ARC"/>
    <property type="match status" value="1"/>
</dbReference>
<dbReference type="Pfam" id="PF25000">
    <property type="entry name" value="DUF7779"/>
    <property type="match status" value="1"/>
</dbReference>
<dbReference type="InterPro" id="IPR056681">
    <property type="entry name" value="DUF7779"/>
</dbReference>
<dbReference type="OrthoDB" id="4870836at2759"/>
<dbReference type="AlphaFoldDB" id="A0A168BKD3"/>
<evidence type="ECO:0000259" key="3">
    <source>
        <dbReference type="Pfam" id="PF25000"/>
    </source>
</evidence>
<comment type="caution">
    <text evidence="4">The sequence shown here is derived from an EMBL/GenBank/DDBJ whole genome shotgun (WGS) entry which is preliminary data.</text>
</comment>
<evidence type="ECO:0000256" key="1">
    <source>
        <dbReference type="SAM" id="MobiDB-lite"/>
    </source>
</evidence>
<evidence type="ECO:0000313" key="5">
    <source>
        <dbReference type="Proteomes" id="UP000076744"/>
    </source>
</evidence>
<feature type="domain" description="NB-ARC" evidence="2">
    <location>
        <begin position="404"/>
        <end position="556"/>
    </location>
</feature>
<dbReference type="SUPFAM" id="SSF52540">
    <property type="entry name" value="P-loop containing nucleoside triphosphate hydrolases"/>
    <property type="match status" value="1"/>
</dbReference>
<name>A0A168BKD3_CORFA</name>
<dbReference type="GO" id="GO:0043531">
    <property type="term" value="F:ADP binding"/>
    <property type="evidence" value="ECO:0007669"/>
    <property type="project" value="InterPro"/>
</dbReference>